<dbReference type="Pfam" id="PF00028">
    <property type="entry name" value="Cadherin"/>
    <property type="match status" value="20"/>
</dbReference>
<dbReference type="CDD" id="cd11304">
    <property type="entry name" value="Cadherin_repeat"/>
    <property type="match status" value="20"/>
</dbReference>
<feature type="domain" description="Cadherin" evidence="15">
    <location>
        <begin position="1655"/>
        <end position="1755"/>
    </location>
</feature>
<dbReference type="FunFam" id="2.60.40.60:FF:000060">
    <property type="entry name" value="Putative cadherin-23"/>
    <property type="match status" value="1"/>
</dbReference>
<feature type="domain" description="Cadherin" evidence="15">
    <location>
        <begin position="818"/>
        <end position="928"/>
    </location>
</feature>
<dbReference type="FunFam" id="2.60.40.60:FF:000254">
    <property type="entry name" value="Dachsous cadherin-related 1"/>
    <property type="match status" value="1"/>
</dbReference>
<keyword evidence="6" id="KW-0677">Repeat</keyword>
<evidence type="ECO:0000256" key="6">
    <source>
        <dbReference type="ARBA" id="ARBA00022737"/>
    </source>
</evidence>
<dbReference type="GO" id="GO:0005886">
    <property type="term" value="C:plasma membrane"/>
    <property type="evidence" value="ECO:0007669"/>
    <property type="project" value="UniProtKB-SubCell"/>
</dbReference>
<evidence type="ECO:0000256" key="11">
    <source>
        <dbReference type="ARBA" id="ARBA00023180"/>
    </source>
</evidence>
<feature type="domain" description="Cadherin" evidence="15">
    <location>
        <begin position="1978"/>
        <end position="2080"/>
    </location>
</feature>
<dbReference type="FunFam" id="2.60.40.60:FF:000225">
    <property type="entry name" value="Dachsous cadherin-related 1"/>
    <property type="match status" value="1"/>
</dbReference>
<feature type="domain" description="Cadherin" evidence="15">
    <location>
        <begin position="2186"/>
        <end position="2298"/>
    </location>
</feature>
<proteinExistence type="predicted"/>
<keyword evidence="9 14" id="KW-1133">Transmembrane helix</keyword>
<evidence type="ECO:0000256" key="9">
    <source>
        <dbReference type="ARBA" id="ARBA00022989"/>
    </source>
</evidence>
<evidence type="ECO:0000256" key="12">
    <source>
        <dbReference type="PROSITE-ProRule" id="PRU00043"/>
    </source>
</evidence>
<feature type="domain" description="Cadherin" evidence="15">
    <location>
        <begin position="252"/>
        <end position="356"/>
    </location>
</feature>
<feature type="compositionally biased region" description="Polar residues" evidence="13">
    <location>
        <begin position="2336"/>
        <end position="2347"/>
    </location>
</feature>
<dbReference type="Gene3D" id="2.60.40.60">
    <property type="entry name" value="Cadherins"/>
    <property type="match status" value="21"/>
</dbReference>
<dbReference type="FunFam" id="2.60.40.60:FF:000081">
    <property type="entry name" value="protocadherin Fat 4"/>
    <property type="match status" value="1"/>
</dbReference>
<feature type="transmembrane region" description="Helical" evidence="14">
    <location>
        <begin position="2300"/>
        <end position="2326"/>
    </location>
</feature>
<feature type="domain" description="Cadherin" evidence="15">
    <location>
        <begin position="1135"/>
        <end position="1238"/>
    </location>
</feature>
<dbReference type="PANTHER" id="PTHR24028">
    <property type="entry name" value="CADHERIN-87A"/>
    <property type="match status" value="1"/>
</dbReference>
<keyword evidence="17" id="KW-1185">Reference proteome</keyword>
<dbReference type="PROSITE" id="PS50268">
    <property type="entry name" value="CADHERIN_2"/>
    <property type="match status" value="21"/>
</dbReference>
<evidence type="ECO:0000256" key="2">
    <source>
        <dbReference type="ARBA" id="ARBA00022475"/>
    </source>
</evidence>
<feature type="domain" description="Cadherin" evidence="15">
    <location>
        <begin position="1861"/>
        <end position="1977"/>
    </location>
</feature>
<protein>
    <submittedName>
        <fullName evidence="16">Protocadherin-16 Protein</fullName>
    </submittedName>
</protein>
<gene>
    <name evidence="16" type="ORF">E1301_Tti000373</name>
</gene>
<dbReference type="InterPro" id="IPR020894">
    <property type="entry name" value="Cadherin_CS"/>
</dbReference>
<reference evidence="16 17" key="1">
    <citation type="journal article" date="2019" name="Mol. Ecol. Resour.">
        <title>Chromosome-level genome assembly of Triplophysa tibetana, a fish adapted to the harsh high-altitude environment of the Tibetan Plateau.</title>
        <authorList>
            <person name="Yang X."/>
            <person name="Liu H."/>
            <person name="Ma Z."/>
            <person name="Zou Y."/>
            <person name="Zou M."/>
            <person name="Mao Y."/>
            <person name="Li X."/>
            <person name="Wang H."/>
            <person name="Chen T."/>
            <person name="Wang W."/>
            <person name="Yang R."/>
        </authorList>
    </citation>
    <scope>NUCLEOTIDE SEQUENCE [LARGE SCALE GENOMIC DNA]</scope>
    <source>
        <strain evidence="16">TTIB1903HZAU</strain>
        <tissue evidence="16">Muscle</tissue>
    </source>
</reference>
<dbReference type="FunFam" id="2.60.40.60:FF:000035">
    <property type="entry name" value="Protocadherin Fat 3"/>
    <property type="match status" value="2"/>
</dbReference>
<dbReference type="SMART" id="SM00112">
    <property type="entry name" value="CA"/>
    <property type="match status" value="20"/>
</dbReference>
<evidence type="ECO:0000256" key="10">
    <source>
        <dbReference type="ARBA" id="ARBA00023136"/>
    </source>
</evidence>
<dbReference type="PANTHER" id="PTHR24028:SF328">
    <property type="entry name" value="CADHERIN-3"/>
    <property type="match status" value="1"/>
</dbReference>
<dbReference type="PRINTS" id="PR00205">
    <property type="entry name" value="CADHERIN"/>
</dbReference>
<evidence type="ECO:0000256" key="7">
    <source>
        <dbReference type="ARBA" id="ARBA00022837"/>
    </source>
</evidence>
<feature type="domain" description="Cadherin" evidence="15">
    <location>
        <begin position="1344"/>
        <end position="1447"/>
    </location>
</feature>
<feature type="domain" description="Cadherin" evidence="15">
    <location>
        <begin position="43"/>
        <end position="147"/>
    </location>
</feature>
<dbReference type="SUPFAM" id="SSF49313">
    <property type="entry name" value="Cadherin-like"/>
    <property type="match status" value="21"/>
</dbReference>
<feature type="region of interest" description="Disordered" evidence="13">
    <location>
        <begin position="2331"/>
        <end position="2406"/>
    </location>
</feature>
<dbReference type="FunFam" id="2.60.40.60:FF:000116">
    <property type="entry name" value="Dachsous cadherin-related 2"/>
    <property type="match status" value="2"/>
</dbReference>
<evidence type="ECO:0000256" key="5">
    <source>
        <dbReference type="ARBA" id="ARBA00022729"/>
    </source>
</evidence>
<dbReference type="GO" id="GO:0003007">
    <property type="term" value="P:heart morphogenesis"/>
    <property type="evidence" value="ECO:0007669"/>
    <property type="project" value="UniProtKB-ARBA"/>
</dbReference>
<feature type="domain" description="Cadherin" evidence="15">
    <location>
        <begin position="1551"/>
        <end position="1655"/>
    </location>
</feature>
<keyword evidence="2" id="KW-1003">Cell membrane</keyword>
<evidence type="ECO:0000256" key="14">
    <source>
        <dbReference type="SAM" id="Phobius"/>
    </source>
</evidence>
<feature type="region of interest" description="Disordered" evidence="13">
    <location>
        <begin position="2621"/>
        <end position="2677"/>
    </location>
</feature>
<feature type="domain" description="Cadherin" evidence="15">
    <location>
        <begin position="1448"/>
        <end position="1550"/>
    </location>
</feature>
<keyword evidence="11" id="KW-0325">Glycoprotein</keyword>
<feature type="domain" description="Cadherin" evidence="15">
    <location>
        <begin position="720"/>
        <end position="817"/>
    </location>
</feature>
<dbReference type="FunFam" id="2.60.40.60:FF:000377">
    <property type="entry name" value="Dachsous cadherin-related 1a"/>
    <property type="match status" value="1"/>
</dbReference>
<evidence type="ECO:0000259" key="15">
    <source>
        <dbReference type="PROSITE" id="PS50268"/>
    </source>
</evidence>
<keyword evidence="10 14" id="KW-0472">Membrane</keyword>
<evidence type="ECO:0000256" key="3">
    <source>
        <dbReference type="ARBA" id="ARBA00022553"/>
    </source>
</evidence>
<dbReference type="FunFam" id="2.60.40.60:FF:000201">
    <property type="entry name" value="Dachsous cadherin-related 1"/>
    <property type="match status" value="1"/>
</dbReference>
<keyword evidence="7 12" id="KW-0106">Calcium</keyword>
<keyword evidence="4 14" id="KW-0812">Transmembrane</keyword>
<evidence type="ECO:0000256" key="1">
    <source>
        <dbReference type="ARBA" id="ARBA00004251"/>
    </source>
</evidence>
<feature type="domain" description="Cadherin" evidence="15">
    <location>
        <begin position="1756"/>
        <end position="1860"/>
    </location>
</feature>
<feature type="region of interest" description="Disordered" evidence="13">
    <location>
        <begin position="2556"/>
        <end position="2602"/>
    </location>
</feature>
<feature type="domain" description="Cadherin" evidence="15">
    <location>
        <begin position="1033"/>
        <end position="1134"/>
    </location>
</feature>
<dbReference type="GO" id="GO:0005509">
    <property type="term" value="F:calcium ion binding"/>
    <property type="evidence" value="ECO:0007669"/>
    <property type="project" value="UniProtKB-UniRule"/>
</dbReference>
<organism evidence="16 17">
    <name type="scientific">Triplophysa tibetana</name>
    <dbReference type="NCBI Taxonomy" id="1572043"/>
    <lineage>
        <taxon>Eukaryota</taxon>
        <taxon>Metazoa</taxon>
        <taxon>Chordata</taxon>
        <taxon>Craniata</taxon>
        <taxon>Vertebrata</taxon>
        <taxon>Euteleostomi</taxon>
        <taxon>Actinopterygii</taxon>
        <taxon>Neopterygii</taxon>
        <taxon>Teleostei</taxon>
        <taxon>Ostariophysi</taxon>
        <taxon>Cypriniformes</taxon>
        <taxon>Nemacheilidae</taxon>
        <taxon>Triplophysa</taxon>
    </lineage>
</organism>
<dbReference type="InterPro" id="IPR050174">
    <property type="entry name" value="Protocadherin/Cadherin-CA"/>
</dbReference>
<dbReference type="GO" id="GO:0007156">
    <property type="term" value="P:homophilic cell adhesion via plasma membrane adhesion molecules"/>
    <property type="evidence" value="ECO:0007669"/>
    <property type="project" value="InterPro"/>
</dbReference>
<dbReference type="FunFam" id="2.60.40.60:FF:000140">
    <property type="entry name" value="Dachsous cadherin-related 1"/>
    <property type="match status" value="1"/>
</dbReference>
<feature type="domain" description="Cadherin" evidence="15">
    <location>
        <begin position="613"/>
        <end position="709"/>
    </location>
</feature>
<evidence type="ECO:0000313" key="16">
    <source>
        <dbReference type="EMBL" id="KAA0703983.1"/>
    </source>
</evidence>
<evidence type="ECO:0000256" key="8">
    <source>
        <dbReference type="ARBA" id="ARBA00022889"/>
    </source>
</evidence>
<evidence type="ECO:0000256" key="13">
    <source>
        <dbReference type="SAM" id="MobiDB-lite"/>
    </source>
</evidence>
<sequence length="2677" mass="288680">MEGGSVPLVSALCYVSVTEGGLTSSAGVKVSLEDINDNRPTFYPVNYAVSLSTQSTPGTSVVRVTAHDPDAGANGKVTFHAVPGSGSNFFTLNKDTGVISLSRSLHGKANSVITMVITARDGGGLTAPVNARVNISVVAGSVAPPVFEQAHYFFTVSEDVLRGTEVGVVRASTRNSVSKDVTYSISAGDPDGYFKVDSETGALRTSLPLDHETRPFFDLEIQARSGSPPAFGESRVRITIADVNDNAPVFSPSSSESLLLPEATKMGTVVYRVQAEDRDSGPNGQLSFDLMSAGGQRTFGVDRSSGEIRLIGTLSYDSVPRYDLQLIAKDSGAPQLSATFTLVVHIQAENAQGPVFDTMTYRVELKENSPLNTRFLQVRALNRDPTGNGGSSKGSTQSAQLSYRLRPDGDAAGFGIAPDSGWLFVKSALDREAKDIYLLTVLATSGSGQMSKTGSATVRVSVTDENDNSPRFSQERVFLAVRENLPAGTGFGRVSATDRDAGLNSRLTYRLLHSDRHFQINSQTGEISTGAPLDREHQSSYQLIVVVQDGGTPPRSATGTAHITVLDENDNAPAFSHTQPGREILIQARTRLAQTLIITLNQNVITFVLGACTVQEGLPAGSVIGTLHAKDSDEGENGTIFYSLLGSRAERFSLNSNTGELCTSSPLRRAEKAEYSFTVTASDHGAPSQTSSTALLIQVISSTRMPPKPNSLSMTLNSLEGAKPGSVIGSVRSHDQREVTVNGQVTYLVVGGTEHDGTFMVDRLTGDVYLARELDYENGARYTLQIEVDDFSKTFPSSHMVNLEINVQDSNDHAPQFPEDPVTIVIPENVQAGSSIYTFQASDNDGSGPNSEIRYSILQRWPDNPDLFSLDPMTGVLKLGRELDHEETSSLFLVVHATDSAVDLTQRLWGSVTARVFVTDENDNTPIFSSPTAVSVMEDQPVGFVLLYVMARDADQGENGRVSYRIQSGNTAGRFSLSPNSGSLSILKPLDREEQESYNLTIVAEDHGIPQHSTTQVLCVQVIDVNDEAPWFESSEFEAQIRENQPAGTSILKVSASDRDHGTNGLVIYGGVTEDGFTINPETGVISATQVLDRELQDQYTITVYAKDAGIPPNFAKAKVHITVQDENDNTPAFGREHYSLEVPENLEPVELFTLKATDQDTGESGRLKYKITAGDPDGDFQLKTASGALSTSRPLDRERKRSYILEVVAQDHGSPSLSSTVTVEISVLDVNDNSPKFSSSSYTIDISEDAAVGSVVLDVTATDVDDGENGQILYFLSQEAKGAFTVDPDSGRITTTTPLDREKRASYTFHVNAVDLSPAAPRNATAQVTATILDINDNAPFFIQDPLIINVSSGSVSTHQVVATMRAEDKDFGANGSVFYRFAMPVQGFAINSLTGEIQTTEKLQSLTQTQRTLIVEAMDQGSPPQSSLGVVVIYVKEQDYRGITFSRTARDVTIQENAAKGTAVAQAQAQHPDGNRNGITYTIFSGNKYKSFSISSSTGEIWVDSSNGLDFEDTPRLRLVVKAETTSSSSFTAVNLILQDVNDNLPRFQLQNYVAYMHEAQGYDFPIIQVVAEDVDQGQNGQVTYSIESSSQSGLFKIDPVTGSITTAAIMDREIWTQAKLVIKATDRGSPKLVGTATITVIIVDLNDNSPTIPIPREVRIPENSLIGTEITLVTGNDVDSGPVLSYSLQLDASSQGKFDIHRYNGRVSLIAPLDFEERTWYTLTIRTSDSKHQSEANLTVLVGDINDNAPTFTQDLYQVTLPEHSPAGSPVITVTATDRDSGENGKVTYRVVSSTRDVFYIDPKNGTLFIRQKAEFDPEQPSASVVIEACDAGTPPLSSSATVQVQLIDVNDNAPIFHQLEYRATVPENQLPGATILTLEAVDGDLSQENSGFDFAIASGNVGNAFQIESSVRFIEGHGFQTVGTLILAERLDFEALSHYNLTIAVSDRGSPQRSSSVPAIITITDVNDNPPVFGRAEYVVALNEGAASGTEILRVTATDPDSAPYAEVQYSISSGDEMKLFSVDQWTGALKLQRPLDRESRTSHVVIVQASDGHGHFALAPVNVEVKDINDNRPYFPIATLTASIRENQPPNSAVTVLHAIDYDTGVYGQLKYYIIGHTGLGRDIFLVDQNSGEVRTKQTFDFEKENSFNFIASAVDAGNNSATVTVQVYVTGEDEYDPIFTFSDFSFEVPEGANKGQSIGEVQAKDEDGGVDGIVLYSFTIISPYFDVNKTTGVIYLKKDGSGRSSGGSRSKRETRLMTMDVNAHSPLDSSRVATARVTIDITNTSFGLATDFNILLISIIATSLGVIVLLVIIAVTLYLVRSRRKKKGQDTGNNTSSSGTALQKLDEVKPTGGDRIYHQALPGYAGEDERTGGSYTRGGSLDPSHSSGRGSAEAAEDDEIRMINEYPRVASITSSMQEHISARGPDSGIQQDADQLSDISCEPGPLDASQWFKSKKLGSISGTLLSGQLPVYRDEGGGYLGVGRGLNISHPKDYGFPVDGKPSVDGSLTAIVASDEELRGSYNWDYLLNWCPQFQPLASVFTEIARLKDENLPPNNPRRPFQPKLKTDPKPRIDPPPLITSVAHPGAKSVPPKPAKSRTFHNFASLKRSPISHEGSISSAAMSPSFSPSLSPLASRSPAVSPFGVTQGPSASIISTTEHSLENTNEAEMRI</sequence>
<comment type="caution">
    <text evidence="16">The sequence shown here is derived from an EMBL/GenBank/DDBJ whole genome shotgun (WGS) entry which is preliminary data.</text>
</comment>
<dbReference type="FunFam" id="2.60.40.60:FF:000158">
    <property type="entry name" value="Dachsous cadherin-related 1"/>
    <property type="match status" value="1"/>
</dbReference>
<feature type="compositionally biased region" description="Polar residues" evidence="13">
    <location>
        <begin position="2653"/>
        <end position="2677"/>
    </location>
</feature>
<evidence type="ECO:0000256" key="4">
    <source>
        <dbReference type="ARBA" id="ARBA00022692"/>
    </source>
</evidence>
<dbReference type="InterPro" id="IPR015919">
    <property type="entry name" value="Cadherin-like_sf"/>
</dbReference>
<dbReference type="GO" id="GO:0007163">
    <property type="term" value="P:establishment or maintenance of cell polarity"/>
    <property type="evidence" value="ECO:0007669"/>
    <property type="project" value="UniProtKB-ARBA"/>
</dbReference>
<accession>A0A5A9N3Q2</accession>
<feature type="domain" description="Cadherin" evidence="15">
    <location>
        <begin position="1239"/>
        <end position="1343"/>
    </location>
</feature>
<keyword evidence="8" id="KW-0130">Cell adhesion</keyword>
<dbReference type="GO" id="GO:0048729">
    <property type="term" value="P:tissue morphogenesis"/>
    <property type="evidence" value="ECO:0007669"/>
    <property type="project" value="UniProtKB-ARBA"/>
</dbReference>
<keyword evidence="5" id="KW-0732">Signal</keyword>
<dbReference type="PROSITE" id="PS00232">
    <property type="entry name" value="CADHERIN_1"/>
    <property type="match status" value="10"/>
</dbReference>
<dbReference type="InterPro" id="IPR002126">
    <property type="entry name" value="Cadherin-like_dom"/>
</dbReference>
<feature type="compositionally biased region" description="Low complexity" evidence="13">
    <location>
        <begin position="2622"/>
        <end position="2648"/>
    </location>
</feature>
<dbReference type="Proteomes" id="UP000324632">
    <property type="component" value="Chromosome 23"/>
</dbReference>
<feature type="domain" description="Cadherin" evidence="15">
    <location>
        <begin position="928"/>
        <end position="1032"/>
    </location>
</feature>
<dbReference type="EMBL" id="SOYY01000023">
    <property type="protein sequence ID" value="KAA0703983.1"/>
    <property type="molecule type" value="Genomic_DNA"/>
</dbReference>
<dbReference type="FunFam" id="2.60.40.60:FF:000104">
    <property type="entry name" value="cadherin-23 isoform X1"/>
    <property type="match status" value="1"/>
</dbReference>
<comment type="subcellular location">
    <subcellularLocation>
        <location evidence="1">Cell membrane</location>
        <topology evidence="1">Single-pass type I membrane protein</topology>
    </subcellularLocation>
</comment>
<dbReference type="FunFam" id="2.60.40.60:FF:000020">
    <property type="entry name" value="Dachsous cadherin-related 1b"/>
    <property type="match status" value="8"/>
</dbReference>
<evidence type="ECO:0000313" key="17">
    <source>
        <dbReference type="Proteomes" id="UP000324632"/>
    </source>
</evidence>
<feature type="domain" description="Cadherin" evidence="15">
    <location>
        <begin position="148"/>
        <end position="250"/>
    </location>
</feature>
<feature type="domain" description="Cadherin" evidence="15">
    <location>
        <begin position="2081"/>
        <end position="2185"/>
    </location>
</feature>
<feature type="domain" description="Cadherin" evidence="15">
    <location>
        <begin position="357"/>
        <end position="472"/>
    </location>
</feature>
<keyword evidence="3" id="KW-0597">Phosphoprotein</keyword>
<name>A0A5A9N3Q2_9TELE</name>
<feature type="domain" description="Cadherin" evidence="15">
    <location>
        <begin position="473"/>
        <end position="575"/>
    </location>
</feature>